<dbReference type="CDD" id="cd23509">
    <property type="entry name" value="Gnk2-like"/>
    <property type="match status" value="1"/>
</dbReference>
<dbReference type="Gene3D" id="3.30.430.20">
    <property type="entry name" value="Gnk2 domain, C-X8-C-X2-C motif"/>
    <property type="match status" value="1"/>
</dbReference>
<keyword evidence="3" id="KW-0812">Transmembrane</keyword>
<evidence type="ECO:0000256" key="3">
    <source>
        <dbReference type="SAM" id="Phobius"/>
    </source>
</evidence>
<evidence type="ECO:0000256" key="4">
    <source>
        <dbReference type="SAM" id="SignalP"/>
    </source>
</evidence>
<reference evidence="6 7" key="1">
    <citation type="journal article" date="2019" name="Sci. Rep.">
        <title>A high-quality genome of Eragrostis curvula grass provides insights into Poaceae evolution and supports new strategies to enhance forage quality.</title>
        <authorList>
            <person name="Carballo J."/>
            <person name="Santos B.A.C.M."/>
            <person name="Zappacosta D."/>
            <person name="Garbus I."/>
            <person name="Selva J.P."/>
            <person name="Gallo C.A."/>
            <person name="Diaz A."/>
            <person name="Albertini E."/>
            <person name="Caccamo M."/>
            <person name="Echenique V."/>
        </authorList>
    </citation>
    <scope>NUCLEOTIDE SEQUENCE [LARGE SCALE GENOMIC DNA]</scope>
    <source>
        <strain evidence="7">cv. Victoria</strain>
        <tissue evidence="6">Leaf</tissue>
    </source>
</reference>
<dbReference type="PANTHER" id="PTHR32099">
    <property type="entry name" value="CYSTEINE-RICH REPEAT SECRETORY PROTEIN"/>
    <property type="match status" value="1"/>
</dbReference>
<feature type="chain" id="PRO_5023924773" description="Gnk2-homologous domain-containing protein" evidence="4">
    <location>
        <begin position="25"/>
        <end position="273"/>
    </location>
</feature>
<feature type="non-terminal residue" evidence="6">
    <location>
        <position position="1"/>
    </location>
</feature>
<dbReference type="PANTHER" id="PTHR32099:SF104">
    <property type="entry name" value="OS01G0774133 PROTEIN"/>
    <property type="match status" value="1"/>
</dbReference>
<feature type="transmembrane region" description="Helical" evidence="3">
    <location>
        <begin position="236"/>
        <end position="262"/>
    </location>
</feature>
<dbReference type="InterPro" id="IPR002902">
    <property type="entry name" value="GNK2"/>
</dbReference>
<keyword evidence="3" id="KW-1133">Transmembrane helix</keyword>
<evidence type="ECO:0000313" key="7">
    <source>
        <dbReference type="Proteomes" id="UP000324897"/>
    </source>
</evidence>
<evidence type="ECO:0000256" key="2">
    <source>
        <dbReference type="ARBA" id="ARBA00022737"/>
    </source>
</evidence>
<name>A0A5J9V9R9_9POAL</name>
<evidence type="ECO:0000313" key="6">
    <source>
        <dbReference type="EMBL" id="TVU32241.1"/>
    </source>
</evidence>
<accession>A0A5J9V9R9</accession>
<feature type="domain" description="Gnk2-homologous" evidence="5">
    <location>
        <begin position="40"/>
        <end position="146"/>
    </location>
</feature>
<organism evidence="6 7">
    <name type="scientific">Eragrostis curvula</name>
    <name type="common">weeping love grass</name>
    <dbReference type="NCBI Taxonomy" id="38414"/>
    <lineage>
        <taxon>Eukaryota</taxon>
        <taxon>Viridiplantae</taxon>
        <taxon>Streptophyta</taxon>
        <taxon>Embryophyta</taxon>
        <taxon>Tracheophyta</taxon>
        <taxon>Spermatophyta</taxon>
        <taxon>Magnoliopsida</taxon>
        <taxon>Liliopsida</taxon>
        <taxon>Poales</taxon>
        <taxon>Poaceae</taxon>
        <taxon>PACMAD clade</taxon>
        <taxon>Chloridoideae</taxon>
        <taxon>Eragrostideae</taxon>
        <taxon>Eragrostidinae</taxon>
        <taxon>Eragrostis</taxon>
    </lineage>
</organism>
<dbReference type="PROSITE" id="PS51473">
    <property type="entry name" value="GNK2"/>
    <property type="match status" value="1"/>
</dbReference>
<comment type="caution">
    <text evidence="6">The sequence shown here is derived from an EMBL/GenBank/DDBJ whole genome shotgun (WGS) entry which is preliminary data.</text>
</comment>
<keyword evidence="7" id="KW-1185">Reference proteome</keyword>
<dbReference type="Proteomes" id="UP000324897">
    <property type="component" value="Chromosome 1"/>
</dbReference>
<keyword evidence="3" id="KW-0472">Membrane</keyword>
<feature type="signal peptide" evidence="4">
    <location>
        <begin position="1"/>
        <end position="24"/>
    </location>
</feature>
<dbReference type="EMBL" id="RWGY01000011">
    <property type="protein sequence ID" value="TVU32241.1"/>
    <property type="molecule type" value="Genomic_DNA"/>
</dbReference>
<dbReference type="AlphaFoldDB" id="A0A5J9V9R9"/>
<dbReference type="Gramene" id="TVU32241">
    <property type="protein sequence ID" value="TVU32241"/>
    <property type="gene ID" value="EJB05_23964"/>
</dbReference>
<proteinExistence type="predicted"/>
<protein>
    <recommendedName>
        <fullName evidence="5">Gnk2-homologous domain-containing protein</fullName>
    </recommendedName>
</protein>
<dbReference type="InterPro" id="IPR038408">
    <property type="entry name" value="GNK2_sf"/>
</dbReference>
<keyword evidence="1 4" id="KW-0732">Signal</keyword>
<gene>
    <name evidence="6" type="ORF">EJB05_23964</name>
</gene>
<dbReference type="OrthoDB" id="676790at2759"/>
<sequence>MALGKISGLLALALLVLLRVLVMARPGDAFKMEADNTSSHFPPLLDCGPASAAPSVAFRANVLSLLGALPSAAAARRTGFAATRSHGRGPDRAFARGLCFGTSGGGADCLACLSAAASDVAARCHGSRRGGTWRAGCFVSFADTNATSARERRFQDWFYDDGDDDGSSPTAALTSQCAGDRAAAECSRCLNESALVVPELKRRRQLSPIHGDSVVVVGYDCVLRVLLEPPEPLWEIILFDILFVIDVVFVVVIEVCGIMWCIRRAGQMNQNPA</sequence>
<keyword evidence="2" id="KW-0677">Repeat</keyword>
<dbReference type="Pfam" id="PF01657">
    <property type="entry name" value="Stress-antifung"/>
    <property type="match status" value="1"/>
</dbReference>
<evidence type="ECO:0000259" key="5">
    <source>
        <dbReference type="PROSITE" id="PS51473"/>
    </source>
</evidence>
<evidence type="ECO:0000256" key="1">
    <source>
        <dbReference type="ARBA" id="ARBA00022729"/>
    </source>
</evidence>